<dbReference type="RefSeq" id="XP_017784634.1">
    <property type="nucleotide sequence ID" value="XM_017929145.1"/>
</dbReference>
<evidence type="ECO:0000313" key="8">
    <source>
        <dbReference type="RefSeq" id="XP_017784633.1"/>
    </source>
</evidence>
<dbReference type="PANTHER" id="PTHR10983">
    <property type="entry name" value="1-ACYLGLYCEROL-3-PHOSPHATE ACYLTRANSFERASE-RELATED"/>
    <property type="match status" value="1"/>
</dbReference>
<evidence type="ECO:0000256" key="4">
    <source>
        <dbReference type="SAM" id="Phobius"/>
    </source>
</evidence>
<evidence type="ECO:0000256" key="3">
    <source>
        <dbReference type="ARBA" id="ARBA00023315"/>
    </source>
</evidence>
<feature type="domain" description="Phospholipid/glycerol acyltransferase" evidence="5">
    <location>
        <begin position="91"/>
        <end position="213"/>
    </location>
</feature>
<dbReference type="Proteomes" id="UP000695000">
    <property type="component" value="Unplaced"/>
</dbReference>
<dbReference type="RefSeq" id="XP_017784633.1">
    <property type="nucleotide sequence ID" value="XM_017929144.1"/>
</dbReference>
<protein>
    <submittedName>
        <fullName evidence="7 8">1-acyl-sn-glycerol-3-phosphate acyltransferase delta-like</fullName>
    </submittedName>
</protein>
<evidence type="ECO:0000256" key="1">
    <source>
        <dbReference type="ARBA" id="ARBA00008655"/>
    </source>
</evidence>
<dbReference type="InterPro" id="IPR002123">
    <property type="entry name" value="Plipid/glycerol_acylTrfase"/>
</dbReference>
<dbReference type="InterPro" id="IPR032098">
    <property type="entry name" value="Acyltransf_C"/>
</dbReference>
<dbReference type="CDD" id="cd07990">
    <property type="entry name" value="LPLAT_LCLAT1-like"/>
    <property type="match status" value="1"/>
</dbReference>
<dbReference type="GeneID" id="108568200"/>
<keyword evidence="4" id="KW-0812">Transmembrane</keyword>
<keyword evidence="4" id="KW-1133">Transmembrane helix</keyword>
<keyword evidence="2" id="KW-0808">Transferase</keyword>
<keyword evidence="6" id="KW-1185">Reference proteome</keyword>
<sequence>MEVKLKLRKIMYLCFAISFFVSAVVSCGICMTAILVFVWPFNKKMYRKLTSYLGYTMFAQAVFMLRWWATTDLKLYVDKEVYMKYLGKEHSLCILNHSGELDWIIVSSLLDKFNILGNVKAYMKNAVKFIPFVGWGFYCCEFIYLSRSYEKDKIILEKSARNLSEYEDPISILLFPEGTRFSPKKHEAALKFSRERGLRELKHHLVPRTKGFTTSVPYMRGKIPAVYDIEIAFDGVKPTITNMIKARRFIVHMYIRRIPMEEIPETEKDQEVYLHDMFYRKDKLIDSFRNTGDFFKESGIERYEPITMEPHINSLYNSIFWFIFSLSPIIYFLIKLFLNGQFLYICLFVAAIGFSFNVLNKSVDNMEVKDTKVKNNNMEVKAKAK</sequence>
<dbReference type="RefSeq" id="XP_017784632.1">
    <property type="nucleotide sequence ID" value="XM_017929143.1"/>
</dbReference>
<proteinExistence type="inferred from homology"/>
<evidence type="ECO:0000313" key="7">
    <source>
        <dbReference type="RefSeq" id="XP_017784632.1"/>
    </source>
</evidence>
<dbReference type="Pfam" id="PF01553">
    <property type="entry name" value="Acyltransferase"/>
    <property type="match status" value="1"/>
</dbReference>
<dbReference type="PANTHER" id="PTHR10983:SF24">
    <property type="entry name" value="1-ACYLGLYCEROL-3-PHOSPHATE O-ACYLTRANSFERASE 3, ISOFORM E-RELATED"/>
    <property type="match status" value="1"/>
</dbReference>
<keyword evidence="3" id="KW-0012">Acyltransferase</keyword>
<feature type="transmembrane region" description="Helical" evidence="4">
    <location>
        <begin position="340"/>
        <end position="359"/>
    </location>
</feature>
<feature type="transmembrane region" description="Helical" evidence="4">
    <location>
        <begin position="52"/>
        <end position="69"/>
    </location>
</feature>
<organism evidence="6 7">
    <name type="scientific">Nicrophorus vespilloides</name>
    <name type="common">Boreal carrion beetle</name>
    <dbReference type="NCBI Taxonomy" id="110193"/>
    <lineage>
        <taxon>Eukaryota</taxon>
        <taxon>Metazoa</taxon>
        <taxon>Ecdysozoa</taxon>
        <taxon>Arthropoda</taxon>
        <taxon>Hexapoda</taxon>
        <taxon>Insecta</taxon>
        <taxon>Pterygota</taxon>
        <taxon>Neoptera</taxon>
        <taxon>Endopterygota</taxon>
        <taxon>Coleoptera</taxon>
        <taxon>Polyphaga</taxon>
        <taxon>Staphyliniformia</taxon>
        <taxon>Silphidae</taxon>
        <taxon>Nicrophorinae</taxon>
        <taxon>Nicrophorus</taxon>
    </lineage>
</organism>
<dbReference type="Pfam" id="PF16076">
    <property type="entry name" value="Acyltransf_C"/>
    <property type="match status" value="1"/>
</dbReference>
<dbReference type="PROSITE" id="PS51257">
    <property type="entry name" value="PROKAR_LIPOPROTEIN"/>
    <property type="match status" value="1"/>
</dbReference>
<feature type="transmembrane region" description="Helical" evidence="4">
    <location>
        <begin position="12"/>
        <end position="40"/>
    </location>
</feature>
<evidence type="ECO:0000256" key="2">
    <source>
        <dbReference type="ARBA" id="ARBA00022679"/>
    </source>
</evidence>
<evidence type="ECO:0000259" key="5">
    <source>
        <dbReference type="SMART" id="SM00563"/>
    </source>
</evidence>
<reference evidence="7 8" key="1">
    <citation type="submission" date="2025-05" db="UniProtKB">
        <authorList>
            <consortium name="RefSeq"/>
        </authorList>
    </citation>
    <scope>IDENTIFICATION</scope>
    <source>
        <tissue evidence="7 8">Whole Larva</tissue>
    </source>
</reference>
<feature type="transmembrane region" description="Helical" evidence="4">
    <location>
        <begin position="315"/>
        <end position="334"/>
    </location>
</feature>
<evidence type="ECO:0000313" key="6">
    <source>
        <dbReference type="Proteomes" id="UP000695000"/>
    </source>
</evidence>
<accession>A0ABM1NCT2</accession>
<evidence type="ECO:0000313" key="9">
    <source>
        <dbReference type="RefSeq" id="XP_017784634.1"/>
    </source>
</evidence>
<dbReference type="SUPFAM" id="SSF69593">
    <property type="entry name" value="Glycerol-3-phosphate (1)-acyltransferase"/>
    <property type="match status" value="1"/>
</dbReference>
<keyword evidence="4" id="KW-0472">Membrane</keyword>
<dbReference type="SMART" id="SM00563">
    <property type="entry name" value="PlsC"/>
    <property type="match status" value="1"/>
</dbReference>
<name>A0ABM1NCT2_NICVS</name>
<comment type="similarity">
    <text evidence="1">Belongs to the 1-acyl-sn-glycerol-3-phosphate acyltransferase family.</text>
</comment>
<gene>
    <name evidence="7 8 9" type="primary">LOC108568200</name>
</gene>